<dbReference type="PANTHER" id="PTHR15907">
    <property type="entry name" value="DUF614 FAMILY PROTEIN-RELATED"/>
    <property type="match status" value="1"/>
</dbReference>
<reference evidence="2 3" key="1">
    <citation type="submission" date="2018-02" db="EMBL/GenBank/DDBJ databases">
        <title>The genomes of Aspergillus section Nigri reveals drivers in fungal speciation.</title>
        <authorList>
            <consortium name="DOE Joint Genome Institute"/>
            <person name="Vesth T.C."/>
            <person name="Nybo J."/>
            <person name="Theobald S."/>
            <person name="Brandl J."/>
            <person name="Frisvad J.C."/>
            <person name="Nielsen K.F."/>
            <person name="Lyhne E.K."/>
            <person name="Kogle M.E."/>
            <person name="Kuo A."/>
            <person name="Riley R."/>
            <person name="Clum A."/>
            <person name="Nolan M."/>
            <person name="Lipzen A."/>
            <person name="Salamov A."/>
            <person name="Henrissat B."/>
            <person name="Wiebenga A."/>
            <person name="De vries R.P."/>
            <person name="Grigoriev I.V."/>
            <person name="Mortensen U.H."/>
            <person name="Andersen M.R."/>
            <person name="Baker S.E."/>
        </authorList>
    </citation>
    <scope>NUCLEOTIDE SEQUENCE [LARGE SCALE GENOMIC DNA]</scope>
    <source>
        <strain evidence="2 3">CBS 707.79</strain>
    </source>
</reference>
<proteinExistence type="predicted"/>
<name>A0A319D603_9EURO</name>
<dbReference type="Proteomes" id="UP000247810">
    <property type="component" value="Unassembled WGS sequence"/>
</dbReference>
<evidence type="ECO:0000313" key="3">
    <source>
        <dbReference type="Proteomes" id="UP000247810"/>
    </source>
</evidence>
<evidence type="ECO:0000256" key="1">
    <source>
        <dbReference type="SAM" id="Phobius"/>
    </source>
</evidence>
<dbReference type="OrthoDB" id="1045822at2759"/>
<dbReference type="VEuPathDB" id="FungiDB:BO71DRAFT_329038"/>
<sequence length="161" mass="18006">MADTQKIYRPWPSDTPAYHQVDLAEIQQVTYNKDWNYSLCGCCSPASLCAPGLASCCLPCLTFGRTQSRLQNPRMDGYSAINGGCAIFTFLSFGYLQWIYQTIKRGELRQKYGIKGSCCSDCCATFWCGCCALIQEEKEAELRTSPDRAGYQMPSQMTYSG</sequence>
<keyword evidence="1" id="KW-1133">Transmembrane helix</keyword>
<evidence type="ECO:0000313" key="2">
    <source>
        <dbReference type="EMBL" id="PYH92835.1"/>
    </source>
</evidence>
<keyword evidence="1" id="KW-0812">Transmembrane</keyword>
<gene>
    <name evidence="2" type="ORF">BO71DRAFT_329038</name>
</gene>
<dbReference type="NCBIfam" id="TIGR01571">
    <property type="entry name" value="A_thal_Cys_rich"/>
    <property type="match status" value="1"/>
</dbReference>
<accession>A0A319D603</accession>
<dbReference type="Pfam" id="PF04749">
    <property type="entry name" value="PLAC8"/>
    <property type="match status" value="1"/>
</dbReference>
<keyword evidence="1" id="KW-0472">Membrane</keyword>
<dbReference type="EMBL" id="KZ825906">
    <property type="protein sequence ID" value="PYH92835.1"/>
    <property type="molecule type" value="Genomic_DNA"/>
</dbReference>
<protein>
    <submittedName>
        <fullName evidence="2">PLAC8-domain-containing protein</fullName>
    </submittedName>
</protein>
<feature type="transmembrane region" description="Helical" evidence="1">
    <location>
        <begin position="80"/>
        <end position="100"/>
    </location>
</feature>
<organism evidence="2 3">
    <name type="scientific">Aspergillus ellipticus CBS 707.79</name>
    <dbReference type="NCBI Taxonomy" id="1448320"/>
    <lineage>
        <taxon>Eukaryota</taxon>
        <taxon>Fungi</taxon>
        <taxon>Dikarya</taxon>
        <taxon>Ascomycota</taxon>
        <taxon>Pezizomycotina</taxon>
        <taxon>Eurotiomycetes</taxon>
        <taxon>Eurotiomycetidae</taxon>
        <taxon>Eurotiales</taxon>
        <taxon>Aspergillaceae</taxon>
        <taxon>Aspergillus</taxon>
        <taxon>Aspergillus subgen. Circumdati</taxon>
    </lineage>
</organism>
<dbReference type="STRING" id="1448320.A0A319D603"/>
<keyword evidence="3" id="KW-1185">Reference proteome</keyword>
<dbReference type="AlphaFoldDB" id="A0A319D603"/>
<dbReference type="InterPro" id="IPR006461">
    <property type="entry name" value="PLAC_motif_containing"/>
</dbReference>